<protein>
    <submittedName>
        <fullName evidence="2">Uncharacterized protein</fullName>
    </submittedName>
</protein>
<dbReference type="Proteomes" id="UP001432322">
    <property type="component" value="Unassembled WGS sequence"/>
</dbReference>
<organism evidence="2 3">
    <name type="scientific">Pristionchus fissidentatus</name>
    <dbReference type="NCBI Taxonomy" id="1538716"/>
    <lineage>
        <taxon>Eukaryota</taxon>
        <taxon>Metazoa</taxon>
        <taxon>Ecdysozoa</taxon>
        <taxon>Nematoda</taxon>
        <taxon>Chromadorea</taxon>
        <taxon>Rhabditida</taxon>
        <taxon>Rhabditina</taxon>
        <taxon>Diplogasteromorpha</taxon>
        <taxon>Diplogasteroidea</taxon>
        <taxon>Neodiplogasteridae</taxon>
        <taxon>Pristionchus</taxon>
    </lineage>
</organism>
<feature type="chain" id="PRO_5043876495" evidence="1">
    <location>
        <begin position="18"/>
        <end position="83"/>
    </location>
</feature>
<sequence>MRRLVVFAALIIALVVALTPEEEACANPLMAKLVNEKDAETKKFVTKAFKVISAGKIDDARPLVEKFDHGKFIKFLDEYMVGE</sequence>
<proteinExistence type="predicted"/>
<reference evidence="2" key="1">
    <citation type="submission" date="2023-10" db="EMBL/GenBank/DDBJ databases">
        <title>Genome assembly of Pristionchus species.</title>
        <authorList>
            <person name="Yoshida K."/>
            <person name="Sommer R.J."/>
        </authorList>
    </citation>
    <scope>NUCLEOTIDE SEQUENCE</scope>
    <source>
        <strain evidence="2">RS5133</strain>
    </source>
</reference>
<dbReference type="AlphaFoldDB" id="A0AAV5VQ40"/>
<comment type="caution">
    <text evidence="2">The sequence shown here is derived from an EMBL/GenBank/DDBJ whole genome shotgun (WGS) entry which is preliminary data.</text>
</comment>
<evidence type="ECO:0000313" key="3">
    <source>
        <dbReference type="Proteomes" id="UP001432322"/>
    </source>
</evidence>
<keyword evidence="3" id="KW-1185">Reference proteome</keyword>
<accession>A0AAV5VQ40</accession>
<name>A0AAV5VQ40_9BILA</name>
<gene>
    <name evidence="2" type="ORF">PFISCL1PPCAC_11771</name>
</gene>
<keyword evidence="1" id="KW-0732">Signal</keyword>
<feature type="non-terminal residue" evidence="2">
    <location>
        <position position="83"/>
    </location>
</feature>
<dbReference type="EMBL" id="BTSY01000003">
    <property type="protein sequence ID" value="GMT20474.1"/>
    <property type="molecule type" value="Genomic_DNA"/>
</dbReference>
<evidence type="ECO:0000313" key="2">
    <source>
        <dbReference type="EMBL" id="GMT20474.1"/>
    </source>
</evidence>
<evidence type="ECO:0000256" key="1">
    <source>
        <dbReference type="SAM" id="SignalP"/>
    </source>
</evidence>
<feature type="signal peptide" evidence="1">
    <location>
        <begin position="1"/>
        <end position="17"/>
    </location>
</feature>